<dbReference type="InterPro" id="IPR045229">
    <property type="entry name" value="TPP_enz"/>
</dbReference>
<accession>A0ABZ2BV83</accession>
<dbReference type="SUPFAM" id="SSF52467">
    <property type="entry name" value="DHS-like NAD/FAD-binding domain"/>
    <property type="match status" value="1"/>
</dbReference>
<reference evidence="8 9" key="1">
    <citation type="submission" date="2015-07" db="EMBL/GenBank/DDBJ databases">
        <authorList>
            <person name="Voget S."/>
            <person name="Dogs M."/>
            <person name="Brinkhoff T.H."/>
            <person name="Daniel R."/>
        </authorList>
    </citation>
    <scope>NUCLEOTIDE SEQUENCE [LARGE SCALE GENOMIC DNA]</scope>
    <source>
        <strain evidence="8 9">B14</strain>
    </source>
</reference>
<evidence type="ECO:0000313" key="8">
    <source>
        <dbReference type="EMBL" id="WVX49964.1"/>
    </source>
</evidence>
<dbReference type="RefSeq" id="WP_338469184.1">
    <property type="nucleotide sequence ID" value="NZ_CP143423.1"/>
</dbReference>
<keyword evidence="2 8" id="KW-0808">Transferase</keyword>
<evidence type="ECO:0000259" key="7">
    <source>
        <dbReference type="Pfam" id="PF02776"/>
    </source>
</evidence>
<dbReference type="Pfam" id="PF02776">
    <property type="entry name" value="TPP_enzyme_N"/>
    <property type="match status" value="1"/>
</dbReference>
<organism evidence="8 9">
    <name type="scientific">Roseobacter fucihabitans</name>
    <dbReference type="NCBI Taxonomy" id="1537242"/>
    <lineage>
        <taxon>Bacteria</taxon>
        <taxon>Pseudomonadati</taxon>
        <taxon>Pseudomonadota</taxon>
        <taxon>Alphaproteobacteria</taxon>
        <taxon>Rhodobacterales</taxon>
        <taxon>Roseobacteraceae</taxon>
        <taxon>Roseobacter</taxon>
    </lineage>
</organism>
<evidence type="ECO:0000256" key="1">
    <source>
        <dbReference type="ARBA" id="ARBA00007812"/>
    </source>
</evidence>
<evidence type="ECO:0000259" key="5">
    <source>
        <dbReference type="Pfam" id="PF00205"/>
    </source>
</evidence>
<dbReference type="InterPro" id="IPR011766">
    <property type="entry name" value="TPP_enzyme_TPP-bd"/>
</dbReference>
<feature type="domain" description="Thiamine pyrophosphate enzyme central" evidence="5">
    <location>
        <begin position="194"/>
        <end position="329"/>
    </location>
</feature>
<dbReference type="Gene3D" id="3.40.50.970">
    <property type="match status" value="2"/>
</dbReference>
<dbReference type="Pfam" id="PF02775">
    <property type="entry name" value="TPP_enzyme_C"/>
    <property type="match status" value="1"/>
</dbReference>
<dbReference type="PANTHER" id="PTHR18968:SF129">
    <property type="entry name" value="ACETOLACTATE SYNTHASE"/>
    <property type="match status" value="1"/>
</dbReference>
<dbReference type="InterPro" id="IPR029035">
    <property type="entry name" value="DHS-like_NAD/FAD-binding_dom"/>
</dbReference>
<dbReference type="Pfam" id="PF00205">
    <property type="entry name" value="TPP_enzyme_M"/>
    <property type="match status" value="1"/>
</dbReference>
<dbReference type="InterPro" id="IPR012000">
    <property type="entry name" value="Thiamin_PyroP_enz_cen_dom"/>
</dbReference>
<feature type="domain" description="Thiamine pyrophosphate enzyme N-terminal TPP-binding" evidence="7">
    <location>
        <begin position="8"/>
        <end position="122"/>
    </location>
</feature>
<dbReference type="Proteomes" id="UP001318682">
    <property type="component" value="Chromosome"/>
</dbReference>
<reference evidence="9" key="2">
    <citation type="submission" date="2024-01" db="EMBL/GenBank/DDBJ databases">
        <title>Roseobacter fucihabitans sp. nov., isolated from the brown alga Fucus spiralis.</title>
        <authorList>
            <person name="Hahnke S."/>
            <person name="Berger M."/>
            <person name="Schlingloff A."/>
            <person name="Athale I."/>
            <person name="Neumann-Schaal M."/>
            <person name="Adenaya A."/>
            <person name="Poehlein A."/>
            <person name="Daniel R."/>
            <person name="Pertersen J."/>
            <person name="Brinkhoff T."/>
        </authorList>
    </citation>
    <scope>NUCLEOTIDE SEQUENCE [LARGE SCALE GENOMIC DNA]</scope>
    <source>
        <strain evidence="9">B14</strain>
    </source>
</reference>
<dbReference type="EMBL" id="CP143423">
    <property type="protein sequence ID" value="WVX49964.1"/>
    <property type="molecule type" value="Genomic_DNA"/>
</dbReference>
<keyword evidence="3 4" id="KW-0786">Thiamine pyrophosphate</keyword>
<dbReference type="PANTHER" id="PTHR18968">
    <property type="entry name" value="THIAMINE PYROPHOSPHATE ENZYMES"/>
    <property type="match status" value="1"/>
</dbReference>
<sequence>MPSSSTIRAADAVARRLYAQGCRYAFGMPGGEVLTLIDALEDAGISFVLAKHENAAAFMAEGAYHRTGAPAILVATVGPGALNGVNAVANAHQDRVPMIVLAGAVDGDEAQSYTHQVLDQQAVFRPITKASFSLVPGAAHIIIDKAIGIATEGRPGPVHIDVPIAVADTQVPANAAPARPKASPVAPTGGDLETARLWLSEAKRPVIIAGLDAMVEGAGDALMRFAETYNVPVITTYKAKGLIPEDHPLSLGGAGLSPLADRHLLPLIEKADLILCVGYDPIEMRTGWRNIWNPLQQRVIDIIAEPNHHYMHQASLNFIADCAASLDALAHDTQAQAQETWPGGEIAATQSALSAAFPSDEPWGPGAVMDTCRKVLPRTTLATVDSGAHRILLSQMWHCYEPRGLTQSTALCTMGCAIPLAMGTKLADPERPVISFCGDAGFLMVAGELSTAAELALKPIILVFVDASLSLIELKQRSRQMKNRGVDFAKHDFAAMGVAFAGAGHTVTNRAELSTALQTAMTADTFTVIAAVIERGAYDGRI</sequence>
<dbReference type="GO" id="GO:0003984">
    <property type="term" value="F:acetolactate synthase activity"/>
    <property type="evidence" value="ECO:0007669"/>
    <property type="project" value="UniProtKB-EC"/>
</dbReference>
<proteinExistence type="inferred from homology"/>
<evidence type="ECO:0000256" key="4">
    <source>
        <dbReference type="RuleBase" id="RU362132"/>
    </source>
</evidence>
<gene>
    <name evidence="8" type="primary">alsS_2</name>
    <name evidence="8" type="ORF">ROLI_030600</name>
</gene>
<dbReference type="PROSITE" id="PS00187">
    <property type="entry name" value="TPP_ENZYMES"/>
    <property type="match status" value="1"/>
</dbReference>
<evidence type="ECO:0000313" key="9">
    <source>
        <dbReference type="Proteomes" id="UP001318682"/>
    </source>
</evidence>
<dbReference type="SUPFAM" id="SSF52518">
    <property type="entry name" value="Thiamin diphosphate-binding fold (THDP-binding)"/>
    <property type="match status" value="2"/>
</dbReference>
<dbReference type="InterPro" id="IPR029061">
    <property type="entry name" value="THDP-binding"/>
</dbReference>
<dbReference type="CDD" id="cd07035">
    <property type="entry name" value="TPP_PYR_POX_like"/>
    <property type="match status" value="1"/>
</dbReference>
<keyword evidence="9" id="KW-1185">Reference proteome</keyword>
<comment type="similarity">
    <text evidence="1 4">Belongs to the TPP enzyme family.</text>
</comment>
<protein>
    <submittedName>
        <fullName evidence="8">Acetolactate synthase</fullName>
        <ecNumber evidence="8">2.2.1.6</ecNumber>
    </submittedName>
</protein>
<dbReference type="EC" id="2.2.1.6" evidence="8"/>
<dbReference type="Gene3D" id="3.40.50.1220">
    <property type="entry name" value="TPP-binding domain"/>
    <property type="match status" value="1"/>
</dbReference>
<dbReference type="InterPro" id="IPR000399">
    <property type="entry name" value="TPP-bd_CS"/>
</dbReference>
<dbReference type="InterPro" id="IPR012001">
    <property type="entry name" value="Thiamin_PyroP_enz_TPP-bd_dom"/>
</dbReference>
<evidence type="ECO:0000256" key="3">
    <source>
        <dbReference type="ARBA" id="ARBA00023052"/>
    </source>
</evidence>
<evidence type="ECO:0000259" key="6">
    <source>
        <dbReference type="Pfam" id="PF02775"/>
    </source>
</evidence>
<name>A0ABZ2BV83_9RHOB</name>
<evidence type="ECO:0000256" key="2">
    <source>
        <dbReference type="ARBA" id="ARBA00022679"/>
    </source>
</evidence>
<feature type="domain" description="Thiamine pyrophosphate enzyme TPP-binding" evidence="6">
    <location>
        <begin position="385"/>
        <end position="530"/>
    </location>
</feature>